<dbReference type="Pfam" id="PF01731">
    <property type="entry name" value="Arylesterase"/>
    <property type="match status" value="1"/>
</dbReference>
<sequence>IKGPIGCEDIIIPRGENFGIFACGPDVLFKKTWGRSEYRNLDKNPIKQNVLDKFYYFNLEKKETIDIPIKNLPNGHTLDLHGFDMVSDPKNKDNYLLYAVNHMRNSSEVVDKFYYNSAKKEIKWFGTEHGKPGFLINPNGLAFINSNNYLVTSHSKYESELLFKLQFPGLVNGGAVSYFGPRSTSIIADSIPFANGVVLSKDRSLLFVASTLGLYINVYKVAKKGNGGLEFKYLDKIFIDVMPDNLNLDSETGDIYVAGAIRPFETVVYFGLPGIPKKEQNVAWRVVRIKIENSSENRDKYDFKTETVLEHDGTIHRMATVAAPHSKLNRVLIGFLFNEGVLNCRLNL</sequence>
<comment type="cofactor">
    <cofactor evidence="6">
        <name>Ca(2+)</name>
        <dbReference type="ChEBI" id="CHEBI:29108"/>
    </cofactor>
    <text evidence="6">Binds 2 calcium ions per subunit.</text>
</comment>
<dbReference type="InterPro" id="IPR051288">
    <property type="entry name" value="Serum_paraoxonase/arylesterase"/>
</dbReference>
<dbReference type="EMBL" id="KQ965114">
    <property type="protein sequence ID" value="KXN64854.1"/>
    <property type="molecule type" value="Genomic_DNA"/>
</dbReference>
<keyword evidence="6" id="KW-0106">Calcium</keyword>
<evidence type="ECO:0000256" key="5">
    <source>
        <dbReference type="PIRSR" id="PIRSR602640-1"/>
    </source>
</evidence>
<keyword evidence="8" id="KW-1185">Reference proteome</keyword>
<name>A0A137NQ78_CONC2</name>
<dbReference type="InterPro" id="IPR002640">
    <property type="entry name" value="Arylesterase"/>
</dbReference>
<evidence type="ECO:0000256" key="3">
    <source>
        <dbReference type="ARBA" id="ARBA00023157"/>
    </source>
</evidence>
<protein>
    <recommendedName>
        <fullName evidence="9">Calcium-dependent phosphotriesterase</fullName>
    </recommendedName>
</protein>
<feature type="binding site" evidence="6">
    <location>
        <position position="139"/>
    </location>
    <ligand>
        <name>Ca(2+)</name>
        <dbReference type="ChEBI" id="CHEBI:29108"/>
        <label>1</label>
        <note>catalytic</note>
    </ligand>
</feature>
<dbReference type="Gene3D" id="2.120.10.30">
    <property type="entry name" value="TolB, C-terminal domain"/>
    <property type="match status" value="1"/>
</dbReference>
<dbReference type="PANTHER" id="PTHR11799:SF12">
    <property type="entry name" value="PARAOXONASE-RELATED"/>
    <property type="match status" value="1"/>
</dbReference>
<keyword evidence="4" id="KW-0325">Glycoprotein</keyword>
<keyword evidence="6" id="KW-0479">Metal-binding</keyword>
<reference evidence="7 8" key="1">
    <citation type="journal article" date="2015" name="Genome Biol. Evol.">
        <title>Phylogenomic analyses indicate that early fungi evolved digesting cell walls of algal ancestors of land plants.</title>
        <authorList>
            <person name="Chang Y."/>
            <person name="Wang S."/>
            <person name="Sekimoto S."/>
            <person name="Aerts A.L."/>
            <person name="Choi C."/>
            <person name="Clum A."/>
            <person name="LaButti K.M."/>
            <person name="Lindquist E.A."/>
            <person name="Yee Ngan C."/>
            <person name="Ohm R.A."/>
            <person name="Salamov A.A."/>
            <person name="Grigoriev I.V."/>
            <person name="Spatafora J.W."/>
            <person name="Berbee M.L."/>
        </authorList>
    </citation>
    <scope>NUCLEOTIDE SEQUENCE [LARGE SCALE GENOMIC DNA]</scope>
    <source>
        <strain evidence="7 8">NRRL 28638</strain>
    </source>
</reference>
<dbReference type="GO" id="GO:0046872">
    <property type="term" value="F:metal ion binding"/>
    <property type="evidence" value="ECO:0007669"/>
    <property type="project" value="UniProtKB-KW"/>
</dbReference>
<evidence type="ECO:0000256" key="4">
    <source>
        <dbReference type="ARBA" id="ARBA00023180"/>
    </source>
</evidence>
<dbReference type="AlphaFoldDB" id="A0A137NQ78"/>
<evidence type="ECO:0000313" key="8">
    <source>
        <dbReference type="Proteomes" id="UP000070444"/>
    </source>
</evidence>
<feature type="binding site" evidence="6">
    <location>
        <position position="195"/>
    </location>
    <ligand>
        <name>Ca(2+)</name>
        <dbReference type="ChEBI" id="CHEBI:29108"/>
        <label>1</label>
        <note>catalytic</note>
    </ligand>
</feature>
<dbReference type="InterPro" id="IPR011042">
    <property type="entry name" value="6-blade_b-propeller_TolB-like"/>
</dbReference>
<evidence type="ECO:0000256" key="6">
    <source>
        <dbReference type="PIRSR" id="PIRSR602640-2"/>
    </source>
</evidence>
<accession>A0A137NQ78</accession>
<feature type="non-terminal residue" evidence="7">
    <location>
        <position position="1"/>
    </location>
</feature>
<evidence type="ECO:0000256" key="1">
    <source>
        <dbReference type="ARBA" id="ARBA00008595"/>
    </source>
</evidence>
<proteinExistence type="inferred from homology"/>
<feature type="active site" description="Proton acceptor" evidence="5">
    <location>
        <position position="81"/>
    </location>
</feature>
<dbReference type="OrthoDB" id="5307922at2759"/>
<keyword evidence="3" id="KW-1015">Disulfide bond</keyword>
<dbReference type="PANTHER" id="PTHR11799">
    <property type="entry name" value="PARAOXONASE"/>
    <property type="match status" value="1"/>
</dbReference>
<evidence type="ECO:0008006" key="9">
    <source>
        <dbReference type="Google" id="ProtNLM"/>
    </source>
</evidence>
<organism evidence="7 8">
    <name type="scientific">Conidiobolus coronatus (strain ATCC 28846 / CBS 209.66 / NRRL 28638)</name>
    <name type="common">Delacroixia coronata</name>
    <dbReference type="NCBI Taxonomy" id="796925"/>
    <lineage>
        <taxon>Eukaryota</taxon>
        <taxon>Fungi</taxon>
        <taxon>Fungi incertae sedis</taxon>
        <taxon>Zoopagomycota</taxon>
        <taxon>Entomophthoromycotina</taxon>
        <taxon>Entomophthoromycetes</taxon>
        <taxon>Entomophthorales</taxon>
        <taxon>Ancylistaceae</taxon>
        <taxon>Conidiobolus</taxon>
    </lineage>
</organism>
<dbReference type="SUPFAM" id="SSF63829">
    <property type="entry name" value="Calcium-dependent phosphotriesterase"/>
    <property type="match status" value="1"/>
</dbReference>
<feature type="binding site" evidence="6">
    <location>
        <position position="245"/>
    </location>
    <ligand>
        <name>Ca(2+)</name>
        <dbReference type="ChEBI" id="CHEBI:29108"/>
        <label>1</label>
        <note>catalytic</note>
    </ligand>
</feature>
<dbReference type="GO" id="GO:0004064">
    <property type="term" value="F:arylesterase activity"/>
    <property type="evidence" value="ECO:0007669"/>
    <property type="project" value="InterPro"/>
</dbReference>
<keyword evidence="2" id="KW-0378">Hydrolase</keyword>
<feature type="binding site" evidence="6">
    <location>
        <position position="244"/>
    </location>
    <ligand>
        <name>Ca(2+)</name>
        <dbReference type="ChEBI" id="CHEBI:29108"/>
        <label>1</label>
        <note>catalytic</note>
    </ligand>
</feature>
<evidence type="ECO:0000256" key="2">
    <source>
        <dbReference type="ARBA" id="ARBA00022801"/>
    </source>
</evidence>
<dbReference type="Proteomes" id="UP000070444">
    <property type="component" value="Unassembled WGS sequence"/>
</dbReference>
<gene>
    <name evidence="7" type="ORF">CONCODRAFT_13799</name>
</gene>
<comment type="similarity">
    <text evidence="1">Belongs to the paraoxonase family.</text>
</comment>
<evidence type="ECO:0000313" key="7">
    <source>
        <dbReference type="EMBL" id="KXN64854.1"/>
    </source>
</evidence>